<protein>
    <submittedName>
        <fullName evidence="1">Uncharacterized protein</fullName>
    </submittedName>
</protein>
<dbReference type="EMBL" id="BLAL01000074">
    <property type="protein sequence ID" value="GES83842.1"/>
    <property type="molecule type" value="Genomic_DNA"/>
</dbReference>
<dbReference type="Proteomes" id="UP000615446">
    <property type="component" value="Unassembled WGS sequence"/>
</dbReference>
<accession>A0A8H3QLT2</accession>
<gene>
    <name evidence="1" type="ORF">RCL2_001099300</name>
</gene>
<evidence type="ECO:0000313" key="2">
    <source>
        <dbReference type="Proteomes" id="UP000615446"/>
    </source>
</evidence>
<proteinExistence type="predicted"/>
<sequence length="73" mass="8468">MFIDALLILVGPEFISLDFILDLEIEKQEIRTLHASIEHPYRLYYELSKEERPLADNKISSNAMEDAIKAECN</sequence>
<dbReference type="AlphaFoldDB" id="A0A8H3QLT2"/>
<comment type="caution">
    <text evidence="1">The sequence shown here is derived from an EMBL/GenBank/DDBJ whole genome shotgun (WGS) entry which is preliminary data.</text>
</comment>
<reference evidence="1" key="1">
    <citation type="submission" date="2019-10" db="EMBL/GenBank/DDBJ databases">
        <title>Conservation and host-specific expression of non-tandemly repeated heterogenous ribosome RNA gene in arbuscular mycorrhizal fungi.</title>
        <authorList>
            <person name="Maeda T."/>
            <person name="Kobayashi Y."/>
            <person name="Nakagawa T."/>
            <person name="Ezawa T."/>
            <person name="Yamaguchi K."/>
            <person name="Bino T."/>
            <person name="Nishimoto Y."/>
            <person name="Shigenobu S."/>
            <person name="Kawaguchi M."/>
        </authorList>
    </citation>
    <scope>NUCLEOTIDE SEQUENCE</scope>
    <source>
        <strain evidence="1">HR1</strain>
    </source>
</reference>
<evidence type="ECO:0000313" key="1">
    <source>
        <dbReference type="EMBL" id="GES83842.1"/>
    </source>
</evidence>
<name>A0A8H3QLT2_9GLOM</name>
<organism evidence="1 2">
    <name type="scientific">Rhizophagus clarus</name>
    <dbReference type="NCBI Taxonomy" id="94130"/>
    <lineage>
        <taxon>Eukaryota</taxon>
        <taxon>Fungi</taxon>
        <taxon>Fungi incertae sedis</taxon>
        <taxon>Mucoromycota</taxon>
        <taxon>Glomeromycotina</taxon>
        <taxon>Glomeromycetes</taxon>
        <taxon>Glomerales</taxon>
        <taxon>Glomeraceae</taxon>
        <taxon>Rhizophagus</taxon>
    </lineage>
</organism>